<dbReference type="PANTHER" id="PTHR43788:SF8">
    <property type="entry name" value="DNA-BINDING PROTEIN SMUBP-2"/>
    <property type="match status" value="1"/>
</dbReference>
<keyword evidence="6" id="KW-0175">Coiled coil</keyword>
<feature type="coiled-coil region" evidence="6">
    <location>
        <begin position="364"/>
        <end position="398"/>
    </location>
</feature>
<evidence type="ECO:0000313" key="10">
    <source>
        <dbReference type="EMBL" id="MCY6484992.1"/>
    </source>
</evidence>
<feature type="domain" description="Restriction endonuclease type II-like" evidence="9">
    <location>
        <begin position="1247"/>
        <end position="1338"/>
    </location>
</feature>
<evidence type="ECO:0000256" key="3">
    <source>
        <dbReference type="ARBA" id="ARBA00022801"/>
    </source>
</evidence>
<name>A0ABT4D1K7_9CLOT</name>
<keyword evidence="3" id="KW-0378">Hydrolase</keyword>
<evidence type="ECO:0000256" key="6">
    <source>
        <dbReference type="SAM" id="Coils"/>
    </source>
</evidence>
<keyword evidence="2" id="KW-0547">Nucleotide-binding</keyword>
<evidence type="ECO:0000256" key="5">
    <source>
        <dbReference type="ARBA" id="ARBA00022840"/>
    </source>
</evidence>
<dbReference type="Gene3D" id="3.40.50.300">
    <property type="entry name" value="P-loop containing nucleotide triphosphate hydrolases"/>
    <property type="match status" value="3"/>
</dbReference>
<dbReference type="Pfam" id="PF18741">
    <property type="entry name" value="MTES_1575"/>
    <property type="match status" value="1"/>
</dbReference>
<comment type="caution">
    <text evidence="10">The sequence shown here is derived from an EMBL/GenBank/DDBJ whole genome shotgun (WGS) entry which is preliminary data.</text>
</comment>
<dbReference type="InterPro" id="IPR041679">
    <property type="entry name" value="DNA2/NAM7-like_C"/>
</dbReference>
<dbReference type="InterPro" id="IPR027417">
    <property type="entry name" value="P-loop_NTPase"/>
</dbReference>
<dbReference type="InterPro" id="IPR041677">
    <property type="entry name" value="DNA2/NAM7_AAA_11"/>
</dbReference>
<keyword evidence="11" id="KW-1185">Reference proteome</keyword>
<dbReference type="RefSeq" id="WP_268041309.1">
    <property type="nucleotide sequence ID" value="NZ_JAPQER010000004.1"/>
</dbReference>
<evidence type="ECO:0000259" key="7">
    <source>
        <dbReference type="Pfam" id="PF13086"/>
    </source>
</evidence>
<accession>A0ABT4D1K7</accession>
<protein>
    <submittedName>
        <fullName evidence="10">AAA domain-containing protein</fullName>
    </submittedName>
</protein>
<dbReference type="InterPro" id="IPR049468">
    <property type="entry name" value="Restrct_endonuc-II-like_dom"/>
</dbReference>
<reference evidence="10" key="1">
    <citation type="submission" date="2022-12" db="EMBL/GenBank/DDBJ databases">
        <authorList>
            <person name="Wang J."/>
        </authorList>
    </citation>
    <scope>NUCLEOTIDE SEQUENCE</scope>
    <source>
        <strain evidence="10">HY-45-18</strain>
    </source>
</reference>
<evidence type="ECO:0000259" key="9">
    <source>
        <dbReference type="Pfam" id="PF18741"/>
    </source>
</evidence>
<comment type="similarity">
    <text evidence="1">Belongs to the DNA2/NAM7 helicase family.</text>
</comment>
<dbReference type="PANTHER" id="PTHR43788">
    <property type="entry name" value="DNA2/NAM7 HELICASE FAMILY MEMBER"/>
    <property type="match status" value="1"/>
</dbReference>
<feature type="domain" description="DNA2/NAM7 helicase helicase" evidence="7">
    <location>
        <begin position="272"/>
        <end position="404"/>
    </location>
</feature>
<dbReference type="SUPFAM" id="SSF52540">
    <property type="entry name" value="P-loop containing nucleoside triphosphate hydrolases"/>
    <property type="match status" value="1"/>
</dbReference>
<keyword evidence="5" id="KW-0067">ATP-binding</keyword>
<dbReference type="CDD" id="cd18808">
    <property type="entry name" value="SF1_C_Upf1"/>
    <property type="match status" value="1"/>
</dbReference>
<dbReference type="Pfam" id="PF13086">
    <property type="entry name" value="AAA_11"/>
    <property type="match status" value="1"/>
</dbReference>
<feature type="domain" description="DNA2/NAM7 helicase-like C-terminal" evidence="8">
    <location>
        <begin position="1021"/>
        <end position="1204"/>
    </location>
</feature>
<proteinExistence type="inferred from homology"/>
<dbReference type="Gene3D" id="3.40.960.10">
    <property type="entry name" value="VSR Endonuclease"/>
    <property type="match status" value="1"/>
</dbReference>
<keyword evidence="4" id="KW-0347">Helicase</keyword>
<dbReference type="InterPro" id="IPR047187">
    <property type="entry name" value="SF1_C_Upf1"/>
</dbReference>
<organism evidence="10 11">
    <name type="scientific">Clostridium aestuarii</name>
    <dbReference type="NCBI Taxonomy" id="338193"/>
    <lineage>
        <taxon>Bacteria</taxon>
        <taxon>Bacillati</taxon>
        <taxon>Bacillota</taxon>
        <taxon>Clostridia</taxon>
        <taxon>Eubacteriales</taxon>
        <taxon>Clostridiaceae</taxon>
        <taxon>Clostridium</taxon>
    </lineage>
</organism>
<evidence type="ECO:0000259" key="8">
    <source>
        <dbReference type="Pfam" id="PF13087"/>
    </source>
</evidence>
<dbReference type="EMBL" id="JAPQER010000004">
    <property type="protein sequence ID" value="MCY6484992.1"/>
    <property type="molecule type" value="Genomic_DNA"/>
</dbReference>
<evidence type="ECO:0000256" key="1">
    <source>
        <dbReference type="ARBA" id="ARBA00007913"/>
    </source>
</evidence>
<evidence type="ECO:0000313" key="11">
    <source>
        <dbReference type="Proteomes" id="UP001078443"/>
    </source>
</evidence>
<dbReference type="InterPro" id="IPR050534">
    <property type="entry name" value="Coronavir_polyprotein_1ab"/>
</dbReference>
<sequence>MCTRDKLQEVAAYLISVKNLNKKSIRHVSEYQKIFWEKELNDEGYTIKGKIDDDWWIEIDKNNKLVYDDFFKLYLKLQKRSDNLEIVWGQGFLAWSIHNKKIAHPLFTIRMELEFDAKNAKFILKPCSNNINLEIDILEGLDIPNLDKIIKIKNHISLKNFKELEDILNSIIHYLSPNINPSGEIQKNRVILKDIKITKYPVVYNASSIIVRKNDNRIWDTELKNMMCKINEGCFIPDAIKALVNDKKPIQNSKTIEEWENISKELLFPLPYNKEQSKIVKSLSANFGVVVQGPPGTGKSHTIVNLICHLLAHGKRVLVTSETGKALRVLADKIPDEIRPLCINMIGNDMNALKELDYSIKKLTDNLNCNVENVKKESDKLENELKESRKKQKDLYNKLKISEEIENGDINYYGKKYKLLNIAKWVKENEDQYSWIDDDVEPKQKCPITDAKFSRLIYLLSNIRKKEIIEFKKVENLLYNIPSCDEIVDKIARLSELKSNYKYYKSMLKEWCVSYNVDYDYEHIFRLLENAEKFLVEIEGTWFENILKPSKKSETVRIVLKNILMRCNFYIKKICSIKKEINGHEVEIPKDIDIVMLAQNFDIVYKQYEHKGKVSKLFKVIHSDYKNIIEECKVDCKPITNKEQAKIVKKYIEQCYVEKNLKNLWNRAMKEYEAPKIKEVNLAIIAQLEDEMNKIDIIINWDKAIKNRIIVAMRNIAFLSDINWYDIETYQYLRNGFLSIKYINEYENINTYMLSLQKVISNMEGFEEIVQAIRLNSAVSLKIAYKKVDKFKQMTPKIKEIALLISKVNKECPLLAKNIIEDEDRLNMLNKYKNLSMAWRWKQLECILRKAHKYEFDDLENDIEKEKARENSLVCKIVYKKAWYNQIKRIGETERRSLYAWLDAVKRIGKGTGKHSVMFRKLAQREMEKCKDIIPAWIMPINKVIENFSLSSDMFDVVIIDESSQCNIFGISALLRAKKAVIVGDDKQINPEAVGINMDKIQYLIDRYLKDIPHSEWFDMQTSLYNTALRVFPDRIMLKEHFRCVPEIIEFSNRLCYSNEIMPLRRFNSNEKLGLPIKTVKVDGKRDKTKPINIKEAEALVQKVVECCKNPKYKGMSMGVISLLGDVQSEIIENMLREKIGDEEMIERKIICGNSYSFQGAEREIMFLSMVIAPNVNFIALTKENDIRRFNVAASRARNQMWVFHSVNLQDLNPKCVRTQFLEYCINSNKMSSKKIDLKNIFQSQLQKDVYRMLKEKDYEVKPQVVIGKHKIDFVIEGYNKKIAIECDGDKTEKIERWEEEYDKQICLHRVGWKFLRIKGSEFYRNPEETINKLCKRIESEDIDKGIA</sequence>
<gene>
    <name evidence="10" type="ORF">OW763_11620</name>
</gene>
<dbReference type="Pfam" id="PF13087">
    <property type="entry name" value="AAA_12"/>
    <property type="match status" value="1"/>
</dbReference>
<evidence type="ECO:0000256" key="4">
    <source>
        <dbReference type="ARBA" id="ARBA00022806"/>
    </source>
</evidence>
<dbReference type="Proteomes" id="UP001078443">
    <property type="component" value="Unassembled WGS sequence"/>
</dbReference>
<evidence type="ECO:0000256" key="2">
    <source>
        <dbReference type="ARBA" id="ARBA00022741"/>
    </source>
</evidence>